<feature type="compositionally biased region" description="Basic residues" evidence="2">
    <location>
        <begin position="205"/>
        <end position="217"/>
    </location>
</feature>
<organism evidence="3 4">
    <name type="scientific">Kockovaella imperatae</name>
    <dbReference type="NCBI Taxonomy" id="4999"/>
    <lineage>
        <taxon>Eukaryota</taxon>
        <taxon>Fungi</taxon>
        <taxon>Dikarya</taxon>
        <taxon>Basidiomycota</taxon>
        <taxon>Agaricomycotina</taxon>
        <taxon>Tremellomycetes</taxon>
        <taxon>Tremellales</taxon>
        <taxon>Cuniculitremaceae</taxon>
        <taxon>Kockovaella</taxon>
    </lineage>
</organism>
<dbReference type="AlphaFoldDB" id="A0A1Y1URT3"/>
<dbReference type="STRING" id="4999.A0A1Y1URT3"/>
<dbReference type="OrthoDB" id="10257948at2759"/>
<sequence length="231" mass="26254">MSGPPSPTLSDSALLDSLDDDPRFDIAADRDRRMEKLKEEVEKVKQLQESDYRKVVTFTDERKLIERMSKDKYCILHFFHPDFQRCQIMDRRLEELAPKHPYTLFIRASVADIPFLVTKFNIKVLPCVLVFADSRCVDQLVGFEEFGNSDHFSAKALEFRLKESGALPEGKPTLVNTLSSSLLDPHSRIKDDSDDESDGDETAARRSRGTGPRRGKTGIRNGLLTGMDEDE</sequence>
<feature type="region of interest" description="Disordered" evidence="2">
    <location>
        <begin position="185"/>
        <end position="231"/>
    </location>
</feature>
<evidence type="ECO:0000256" key="2">
    <source>
        <dbReference type="SAM" id="MobiDB-lite"/>
    </source>
</evidence>
<dbReference type="SUPFAM" id="SSF52833">
    <property type="entry name" value="Thioredoxin-like"/>
    <property type="match status" value="1"/>
</dbReference>
<dbReference type="Gene3D" id="3.40.30.10">
    <property type="entry name" value="Glutaredoxin"/>
    <property type="match status" value="1"/>
</dbReference>
<dbReference type="RefSeq" id="XP_021874437.1">
    <property type="nucleotide sequence ID" value="XM_022014334.1"/>
</dbReference>
<dbReference type="EMBL" id="NBSH01000001">
    <property type="protein sequence ID" value="ORX40758.1"/>
    <property type="molecule type" value="Genomic_DNA"/>
</dbReference>
<dbReference type="FunCoup" id="A0A1Y1URT3">
    <property type="interactions" value="678"/>
</dbReference>
<dbReference type="Proteomes" id="UP000193218">
    <property type="component" value="Unassembled WGS sequence"/>
</dbReference>
<dbReference type="GeneID" id="33556142"/>
<feature type="coiled-coil region" evidence="1">
    <location>
        <begin position="27"/>
        <end position="54"/>
    </location>
</feature>
<evidence type="ECO:0000313" key="4">
    <source>
        <dbReference type="Proteomes" id="UP000193218"/>
    </source>
</evidence>
<evidence type="ECO:0000256" key="1">
    <source>
        <dbReference type="SAM" id="Coils"/>
    </source>
</evidence>
<comment type="caution">
    <text evidence="3">The sequence shown here is derived from an EMBL/GenBank/DDBJ whole genome shotgun (WGS) entry which is preliminary data.</text>
</comment>
<evidence type="ECO:0000313" key="3">
    <source>
        <dbReference type="EMBL" id="ORX40758.1"/>
    </source>
</evidence>
<dbReference type="InterPro" id="IPR036249">
    <property type="entry name" value="Thioredoxin-like_sf"/>
</dbReference>
<dbReference type="CDD" id="cd02989">
    <property type="entry name" value="Phd_like_TxnDC9"/>
    <property type="match status" value="1"/>
</dbReference>
<gene>
    <name evidence="3" type="ORF">BD324DRAFT_611974</name>
</gene>
<feature type="compositionally biased region" description="Acidic residues" evidence="2">
    <location>
        <begin position="192"/>
        <end position="201"/>
    </location>
</feature>
<proteinExistence type="predicted"/>
<accession>A0A1Y1URT3</accession>
<dbReference type="PANTHER" id="PTHR21148">
    <property type="entry name" value="THIOREDOXIN DOMAIN-CONTAINING PROTEIN 9"/>
    <property type="match status" value="1"/>
</dbReference>
<name>A0A1Y1URT3_9TREE</name>
<keyword evidence="1" id="KW-0175">Coiled coil</keyword>
<reference evidence="3 4" key="1">
    <citation type="submission" date="2017-03" db="EMBL/GenBank/DDBJ databases">
        <title>Widespread Adenine N6-methylation of Active Genes in Fungi.</title>
        <authorList>
            <consortium name="DOE Joint Genome Institute"/>
            <person name="Mondo S.J."/>
            <person name="Dannebaum R.O."/>
            <person name="Kuo R.C."/>
            <person name="Louie K.B."/>
            <person name="Bewick A.J."/>
            <person name="Labutti K."/>
            <person name="Haridas S."/>
            <person name="Kuo A."/>
            <person name="Salamov A."/>
            <person name="Ahrendt S.R."/>
            <person name="Lau R."/>
            <person name="Bowen B.P."/>
            <person name="Lipzen A."/>
            <person name="Sullivan W."/>
            <person name="Andreopoulos W.B."/>
            <person name="Clum A."/>
            <person name="Lindquist E."/>
            <person name="Daum C."/>
            <person name="Northen T.R."/>
            <person name="Ramamoorthy G."/>
            <person name="Schmitz R.J."/>
            <person name="Gryganskyi A."/>
            <person name="Culley D."/>
            <person name="Magnuson J."/>
            <person name="James T.Y."/>
            <person name="O'Malley M.A."/>
            <person name="Stajich J.E."/>
            <person name="Spatafora J.W."/>
            <person name="Visel A."/>
            <person name="Grigoriev I.V."/>
        </authorList>
    </citation>
    <scope>NUCLEOTIDE SEQUENCE [LARGE SCALE GENOMIC DNA]</scope>
    <source>
        <strain evidence="3 4">NRRL Y-17943</strain>
    </source>
</reference>
<keyword evidence="4" id="KW-1185">Reference proteome</keyword>
<dbReference type="InParanoid" id="A0A1Y1URT3"/>
<protein>
    <submittedName>
        <fullName evidence="3">Thioredoxin-like protein</fullName>
    </submittedName>
</protein>